<dbReference type="Pfam" id="PF01047">
    <property type="entry name" value="MarR"/>
    <property type="match status" value="1"/>
</dbReference>
<dbReference type="PRINTS" id="PR00598">
    <property type="entry name" value="HTHMARR"/>
</dbReference>
<sequence length="168" mass="18840">MTAGADTEPGAADREPDRLNVRWLTAAQQRVWRTYLLGSARITEVLDNDLRSHGLDLGEYQILMCLEEAPDRSLRMSQLAERVHQSRSRLTHAISRLEGRGLVSRQRSQRDGRGVYATLTPDGFALLEKAAPSHVEAVRRIFVESVAPEDFSALGRAFDDVLNVEEQL</sequence>
<dbReference type="InterPro" id="IPR000835">
    <property type="entry name" value="HTH_MarR-typ"/>
</dbReference>
<dbReference type="GO" id="GO:0006950">
    <property type="term" value="P:response to stress"/>
    <property type="evidence" value="ECO:0007669"/>
    <property type="project" value="TreeGrafter"/>
</dbReference>
<dbReference type="EMBL" id="NMVJ01000001">
    <property type="protein sequence ID" value="OYN92124.1"/>
    <property type="molecule type" value="Genomic_DNA"/>
</dbReference>
<evidence type="ECO:0000313" key="4">
    <source>
        <dbReference type="Proteomes" id="UP000216300"/>
    </source>
</evidence>
<evidence type="ECO:0000313" key="5">
    <source>
        <dbReference type="Proteomes" id="UP000216533"/>
    </source>
</evidence>
<dbReference type="InterPro" id="IPR036390">
    <property type="entry name" value="WH_DNA-bd_sf"/>
</dbReference>
<dbReference type="Proteomes" id="UP000216533">
    <property type="component" value="Unassembled WGS sequence"/>
</dbReference>
<feature type="domain" description="HTH marR-type" evidence="1">
    <location>
        <begin position="28"/>
        <end position="163"/>
    </location>
</feature>
<dbReference type="PROSITE" id="PS50995">
    <property type="entry name" value="HTH_MARR_2"/>
    <property type="match status" value="1"/>
</dbReference>
<organism evidence="2 5">
    <name type="scientific">Parenemella sanctibonifatiensis</name>
    <dbReference type="NCBI Taxonomy" id="2016505"/>
    <lineage>
        <taxon>Bacteria</taxon>
        <taxon>Bacillati</taxon>
        <taxon>Actinomycetota</taxon>
        <taxon>Actinomycetes</taxon>
        <taxon>Propionibacteriales</taxon>
        <taxon>Propionibacteriaceae</taxon>
        <taxon>Parenemella</taxon>
    </lineage>
</organism>
<dbReference type="RefSeq" id="WP_094450485.1">
    <property type="nucleotide sequence ID" value="NZ_NMVI01000015.1"/>
</dbReference>
<reference evidence="4 5" key="1">
    <citation type="submission" date="2017-07" db="EMBL/GenBank/DDBJ databases">
        <title>Draft whole genome sequences of clinical Proprionibacteriaceae strains.</title>
        <authorList>
            <person name="Bernier A.-M."/>
            <person name="Bernard K."/>
            <person name="Domingo M.-C."/>
        </authorList>
    </citation>
    <scope>NUCLEOTIDE SEQUENCE [LARGE SCALE GENOMIC DNA]</scope>
    <source>
        <strain evidence="3 4">NML 150081</strain>
        <strain evidence="2 5">NML 160184</strain>
    </source>
</reference>
<dbReference type="InterPro" id="IPR036388">
    <property type="entry name" value="WH-like_DNA-bd_sf"/>
</dbReference>
<dbReference type="SUPFAM" id="SSF46785">
    <property type="entry name" value="Winged helix' DNA-binding domain"/>
    <property type="match status" value="1"/>
</dbReference>
<dbReference type="SMART" id="SM00347">
    <property type="entry name" value="HTH_MARR"/>
    <property type="match status" value="1"/>
</dbReference>
<accession>A0A255E966</accession>
<dbReference type="AlphaFoldDB" id="A0A255E966"/>
<comment type="caution">
    <text evidence="2">The sequence shown here is derived from an EMBL/GenBank/DDBJ whole genome shotgun (WGS) entry which is preliminary data.</text>
</comment>
<name>A0A255E966_9ACTN</name>
<dbReference type="EMBL" id="NMVI01000015">
    <property type="protein sequence ID" value="OYN87820.1"/>
    <property type="molecule type" value="Genomic_DNA"/>
</dbReference>
<dbReference type="Gene3D" id="1.10.10.10">
    <property type="entry name" value="Winged helix-like DNA-binding domain superfamily/Winged helix DNA-binding domain"/>
    <property type="match status" value="1"/>
</dbReference>
<evidence type="ECO:0000313" key="3">
    <source>
        <dbReference type="EMBL" id="OYN92124.1"/>
    </source>
</evidence>
<dbReference type="PANTHER" id="PTHR33164">
    <property type="entry name" value="TRANSCRIPTIONAL REGULATOR, MARR FAMILY"/>
    <property type="match status" value="1"/>
</dbReference>
<evidence type="ECO:0000259" key="1">
    <source>
        <dbReference type="PROSITE" id="PS50995"/>
    </source>
</evidence>
<keyword evidence="4" id="KW-1185">Reference proteome</keyword>
<dbReference type="GO" id="GO:0003700">
    <property type="term" value="F:DNA-binding transcription factor activity"/>
    <property type="evidence" value="ECO:0007669"/>
    <property type="project" value="InterPro"/>
</dbReference>
<accession>A0A255EKW0</accession>
<dbReference type="Proteomes" id="UP000216300">
    <property type="component" value="Unassembled WGS sequence"/>
</dbReference>
<protein>
    <submittedName>
        <fullName evidence="2">MarR family transcriptional regulator</fullName>
    </submittedName>
</protein>
<dbReference type="OrthoDB" id="8635520at2"/>
<dbReference type="InterPro" id="IPR039422">
    <property type="entry name" value="MarR/SlyA-like"/>
</dbReference>
<gene>
    <name evidence="3" type="ORF">CGZ91_00985</name>
    <name evidence="2" type="ORF">CGZ92_06010</name>
</gene>
<dbReference type="PANTHER" id="PTHR33164:SF99">
    <property type="entry name" value="MARR FAMILY REGULATORY PROTEIN"/>
    <property type="match status" value="1"/>
</dbReference>
<evidence type="ECO:0000313" key="2">
    <source>
        <dbReference type="EMBL" id="OYN87820.1"/>
    </source>
</evidence>
<proteinExistence type="predicted"/>